<dbReference type="Pfam" id="PF06291">
    <property type="entry name" value="Lambda_Bor"/>
    <property type="match status" value="1"/>
</dbReference>
<proteinExistence type="predicted"/>
<dbReference type="PROSITE" id="PS51257">
    <property type="entry name" value="PROKAR_LIPOPROTEIN"/>
    <property type="match status" value="1"/>
</dbReference>
<dbReference type="AlphaFoldDB" id="A0A383AU01"/>
<evidence type="ECO:0008006" key="2">
    <source>
        <dbReference type="Google" id="ProtNLM"/>
    </source>
</evidence>
<reference evidence="1" key="1">
    <citation type="submission" date="2018-05" db="EMBL/GenBank/DDBJ databases">
        <authorList>
            <person name="Lanie J.A."/>
            <person name="Ng W.-L."/>
            <person name="Kazmierczak K.M."/>
            <person name="Andrzejewski T.M."/>
            <person name="Davidsen T.M."/>
            <person name="Wayne K.J."/>
            <person name="Tettelin H."/>
            <person name="Glass J.I."/>
            <person name="Rusch D."/>
            <person name="Podicherti R."/>
            <person name="Tsui H.-C.T."/>
            <person name="Winkler M.E."/>
        </authorList>
    </citation>
    <scope>NUCLEOTIDE SEQUENCE</scope>
</reference>
<dbReference type="EMBL" id="UINC01194791">
    <property type="protein sequence ID" value="SVE11053.1"/>
    <property type="molecule type" value="Genomic_DNA"/>
</dbReference>
<accession>A0A383AU01</accession>
<name>A0A383AU01_9ZZZZ</name>
<protein>
    <recommendedName>
        <fullName evidence="2">Lipoprotein</fullName>
    </recommendedName>
</protein>
<sequence>MIKSLKLVFVSLLLFSLIACSSHTHVVGSGPSSGITVSARQYYALWGLVPLGIGGGADTNAMAGDAENYQIETKAAFMDYLIGGLANVIIPTTISCRTVTVTQ</sequence>
<gene>
    <name evidence="1" type="ORF">METZ01_LOCUS463907</name>
</gene>
<evidence type="ECO:0000313" key="1">
    <source>
        <dbReference type="EMBL" id="SVE11053.1"/>
    </source>
</evidence>
<dbReference type="InterPro" id="IPR010438">
    <property type="entry name" value="Lambda_Bor"/>
</dbReference>
<organism evidence="1">
    <name type="scientific">marine metagenome</name>
    <dbReference type="NCBI Taxonomy" id="408172"/>
    <lineage>
        <taxon>unclassified sequences</taxon>
        <taxon>metagenomes</taxon>
        <taxon>ecological metagenomes</taxon>
    </lineage>
</organism>